<reference evidence="2 3" key="1">
    <citation type="submission" date="2024-08" db="EMBL/GenBank/DDBJ databases">
        <authorList>
            <person name="Cucini C."/>
            <person name="Frati F."/>
        </authorList>
    </citation>
    <scope>NUCLEOTIDE SEQUENCE [LARGE SCALE GENOMIC DNA]</scope>
</reference>
<evidence type="ECO:0000313" key="3">
    <source>
        <dbReference type="Proteomes" id="UP001642540"/>
    </source>
</evidence>
<gene>
    <name evidence="2" type="ORF">ODALV1_LOCUS20100</name>
</gene>
<evidence type="ECO:0000256" key="1">
    <source>
        <dbReference type="SAM" id="Phobius"/>
    </source>
</evidence>
<keyword evidence="1" id="KW-1133">Transmembrane helix</keyword>
<feature type="transmembrane region" description="Helical" evidence="1">
    <location>
        <begin position="503"/>
        <end position="528"/>
    </location>
</feature>
<name>A0ABP1R8P3_9HEXA</name>
<keyword evidence="1" id="KW-0812">Transmembrane</keyword>
<dbReference type="EMBL" id="CAXLJM020000068">
    <property type="protein sequence ID" value="CAL8123124.1"/>
    <property type="molecule type" value="Genomic_DNA"/>
</dbReference>
<comment type="caution">
    <text evidence="2">The sequence shown here is derived from an EMBL/GenBank/DDBJ whole genome shotgun (WGS) entry which is preliminary data.</text>
</comment>
<organism evidence="2 3">
    <name type="scientific">Orchesella dallaii</name>
    <dbReference type="NCBI Taxonomy" id="48710"/>
    <lineage>
        <taxon>Eukaryota</taxon>
        <taxon>Metazoa</taxon>
        <taxon>Ecdysozoa</taxon>
        <taxon>Arthropoda</taxon>
        <taxon>Hexapoda</taxon>
        <taxon>Collembola</taxon>
        <taxon>Entomobryomorpha</taxon>
        <taxon>Entomobryoidea</taxon>
        <taxon>Orchesellidae</taxon>
        <taxon>Orchesellinae</taxon>
        <taxon>Orchesella</taxon>
    </lineage>
</organism>
<feature type="transmembrane region" description="Helical" evidence="1">
    <location>
        <begin position="391"/>
        <end position="416"/>
    </location>
</feature>
<feature type="transmembrane region" description="Helical" evidence="1">
    <location>
        <begin position="351"/>
        <end position="371"/>
    </location>
</feature>
<accession>A0ABP1R8P3</accession>
<dbReference type="CDD" id="cd08760">
    <property type="entry name" value="Cyt_b561_FRRS1_like"/>
    <property type="match status" value="1"/>
</dbReference>
<dbReference type="Proteomes" id="UP001642540">
    <property type="component" value="Unassembled WGS sequence"/>
</dbReference>
<keyword evidence="3" id="KW-1185">Reference proteome</keyword>
<feature type="transmembrane region" description="Helical" evidence="1">
    <location>
        <begin position="428"/>
        <end position="448"/>
    </location>
</feature>
<protein>
    <recommendedName>
        <fullName evidence="4">Ferric-chelate reductase 1</fullName>
    </recommendedName>
</protein>
<evidence type="ECO:0000313" key="2">
    <source>
        <dbReference type="EMBL" id="CAL8123124.1"/>
    </source>
</evidence>
<sequence>MPGAEGATCDLNDATNYMVIPCGGASKYEPTVSNVIVWASRKINTFNKVSGEHGDIVPEYEKKVLSFYFRFSIQDANRSAQKYIIFRFVADLNEDYDWIGRDQVQLNPNEKHKTLFSAAAWLKLKKGHVPGATDPLLTDVIARDCNENLETNEPHVPNTQQWFIQRFSNDINRDLRETQLGYKQHWFYFIHKYAGCTAKFFGGRCSYTKCDVTHTPSERRPVASLGQIPSWHSAATIKCPGCPQIVGPWECVDEFADPPKKINNNETIFPDCLEGYNMTMIRSGCVSNITKEGALAANITSIRRPRGNHTTIIGDGLKINISSDQNKINTRGIRGVGFGTMLYSIRKGHGVLMVVVSMFFVPVLCFTSRYFKETFMNSRILLARVWLQLHVQSVFWIVAFYFGGMLLAFAGRALLGVSLHLAGIAHRVLGWVTLAVFIIIAATGPFRLIDDPGRSWTIGIHWVLGYVFYLLNIVTIITSVQIPGSPISDHDESIINDRDEFTVYKAYVILGLWLIIELVLGVIMTIHIHTHDHSMQVEGPRKYFPPFIGAAIPVLRENSHVDAAGFTCRHLIFWIYIGLALLAAIGMSGAIIVNKMTPYKGYGPMWCTHNSTLALLPGIKPECRYY</sequence>
<feature type="transmembrane region" description="Helical" evidence="1">
    <location>
        <begin position="571"/>
        <end position="593"/>
    </location>
</feature>
<evidence type="ECO:0008006" key="4">
    <source>
        <dbReference type="Google" id="ProtNLM"/>
    </source>
</evidence>
<feature type="transmembrane region" description="Helical" evidence="1">
    <location>
        <begin position="460"/>
        <end position="482"/>
    </location>
</feature>
<proteinExistence type="predicted"/>
<keyword evidence="1" id="KW-0472">Membrane</keyword>